<dbReference type="PANTHER" id="PTHR38460">
    <property type="entry name" value="TAUTOMERASE YOLI-RELATED"/>
    <property type="match status" value="1"/>
</dbReference>
<dbReference type="eggNOG" id="COG1942">
    <property type="taxonomic scope" value="Bacteria"/>
</dbReference>
<dbReference type="HOGENOM" id="CLU_148073_0_1_5"/>
<proteinExistence type="predicted"/>
<name>I4Z0Y3_9HYPH</name>
<protein>
    <submittedName>
        <fullName evidence="1">Uncharacterized protein, 4-oxalocrotonate tautomerase</fullName>
    </submittedName>
</protein>
<evidence type="ECO:0000313" key="1">
    <source>
        <dbReference type="EMBL" id="EIM29875.1"/>
    </source>
</evidence>
<dbReference type="AlphaFoldDB" id="I4Z0Y3"/>
<sequence>MPATRIGTRRGWLGNRRGELVEAVQRALQTGLLIPDNDRCIRLTEYDDDAMLAPPEKGPSYLLIEVTLFSGRSVEAKRRLYAALVEELEPLGIPAGDIKTILIEVDSVNWGLQGVPASEIDLGYKIDV</sequence>
<dbReference type="PANTHER" id="PTHR38460:SF1">
    <property type="entry name" value="TAUTOMERASE YOLI-RELATED"/>
    <property type="match status" value="1"/>
</dbReference>
<dbReference type="InterPro" id="IPR037479">
    <property type="entry name" value="Tauto_MSAD"/>
</dbReference>
<dbReference type="RefSeq" id="WP_009489901.1">
    <property type="nucleotide sequence ID" value="NZ_CP141050.1"/>
</dbReference>
<dbReference type="STRING" id="864069.MicloDRAFT_00011950"/>
<reference evidence="1 2" key="1">
    <citation type="submission" date="2012-02" db="EMBL/GenBank/DDBJ databases">
        <title>Improved High-Quality Draft sequence of Microvirga sp. WSM3557.</title>
        <authorList>
            <consortium name="US DOE Joint Genome Institute"/>
            <person name="Lucas S."/>
            <person name="Han J."/>
            <person name="Lapidus A."/>
            <person name="Cheng J.-F."/>
            <person name="Goodwin L."/>
            <person name="Pitluck S."/>
            <person name="Peters L."/>
            <person name="Zhang X."/>
            <person name="Detter J.C."/>
            <person name="Han C."/>
            <person name="Tapia R."/>
            <person name="Land M."/>
            <person name="Hauser L."/>
            <person name="Kyrpides N."/>
            <person name="Ivanova N."/>
            <person name="Pagani I."/>
            <person name="Brau L."/>
            <person name="Yates R."/>
            <person name="O'Hara G."/>
            <person name="Rui T."/>
            <person name="Howieson J."/>
            <person name="Reeve W."/>
            <person name="Woyke T."/>
        </authorList>
    </citation>
    <scope>NUCLEOTIDE SEQUENCE [LARGE SCALE GENOMIC DNA]</scope>
    <source>
        <strain evidence="1 2">WSM3557</strain>
    </source>
</reference>
<dbReference type="InterPro" id="IPR014347">
    <property type="entry name" value="Tautomerase/MIF_sf"/>
</dbReference>
<dbReference type="Proteomes" id="UP000003947">
    <property type="component" value="Unassembled WGS sequence"/>
</dbReference>
<evidence type="ECO:0000313" key="2">
    <source>
        <dbReference type="Proteomes" id="UP000003947"/>
    </source>
</evidence>
<accession>I4Z0Y3</accession>
<dbReference type="OrthoDB" id="9804765at2"/>
<organism evidence="1 2">
    <name type="scientific">Microvirga lotononidis</name>
    <dbReference type="NCBI Taxonomy" id="864069"/>
    <lineage>
        <taxon>Bacteria</taxon>
        <taxon>Pseudomonadati</taxon>
        <taxon>Pseudomonadota</taxon>
        <taxon>Alphaproteobacteria</taxon>
        <taxon>Hyphomicrobiales</taxon>
        <taxon>Methylobacteriaceae</taxon>
        <taxon>Microvirga</taxon>
    </lineage>
</organism>
<dbReference type="Pfam" id="PF14552">
    <property type="entry name" value="Tautomerase_2"/>
    <property type="match status" value="1"/>
</dbReference>
<dbReference type="EMBL" id="JH660640">
    <property type="protein sequence ID" value="EIM29875.1"/>
    <property type="molecule type" value="Genomic_DNA"/>
</dbReference>
<dbReference type="SUPFAM" id="SSF55331">
    <property type="entry name" value="Tautomerase/MIF"/>
    <property type="match status" value="1"/>
</dbReference>
<dbReference type="Gene3D" id="3.30.429.10">
    <property type="entry name" value="Macrophage Migration Inhibitory Factor"/>
    <property type="match status" value="1"/>
</dbReference>
<dbReference type="PATRIC" id="fig|864069.3.peg.1325"/>
<gene>
    <name evidence="1" type="ORF">MicloDRAFT_00011950</name>
</gene>
<keyword evidence="2" id="KW-1185">Reference proteome</keyword>